<evidence type="ECO:0000256" key="5">
    <source>
        <dbReference type="ARBA" id="ARBA00022741"/>
    </source>
</evidence>
<feature type="binding site" evidence="12">
    <location>
        <begin position="54"/>
        <end position="57"/>
    </location>
    <ligand>
        <name>substrate</name>
    </ligand>
</feature>
<evidence type="ECO:0000256" key="1">
    <source>
        <dbReference type="ARBA" id="ARBA00003264"/>
    </source>
</evidence>
<dbReference type="InterPro" id="IPR050861">
    <property type="entry name" value="Dihydroxyacetone_Kinase"/>
</dbReference>
<dbReference type="SMART" id="SM01120">
    <property type="entry name" value="Dak2"/>
    <property type="match status" value="1"/>
</dbReference>
<dbReference type="InterPro" id="IPR012734">
    <property type="entry name" value="DhaK_ATP"/>
</dbReference>
<evidence type="ECO:0000256" key="2">
    <source>
        <dbReference type="ARBA" id="ARBA00004778"/>
    </source>
</evidence>
<dbReference type="EMBL" id="JAOQAZ010000035">
    <property type="protein sequence ID" value="KAJ4248811.1"/>
    <property type="molecule type" value="Genomic_DNA"/>
</dbReference>
<evidence type="ECO:0000256" key="12">
    <source>
        <dbReference type="PIRSR" id="PIRSR612734-2"/>
    </source>
</evidence>
<dbReference type="FunFam" id="1.25.40.340:FF:000001">
    <property type="entry name" value="Dihydroxyacetone kinase 1"/>
    <property type="match status" value="1"/>
</dbReference>
<proteinExistence type="inferred from homology"/>
<keyword evidence="7" id="KW-0319">Glycerol metabolism</keyword>
<evidence type="ECO:0000313" key="16">
    <source>
        <dbReference type="Proteomes" id="UP001152049"/>
    </source>
</evidence>
<evidence type="ECO:0000256" key="4">
    <source>
        <dbReference type="ARBA" id="ARBA00022679"/>
    </source>
</evidence>
<name>A0A9W8RPY3_9HYPO</name>
<dbReference type="PROSITE" id="PS51480">
    <property type="entry name" value="DHAL"/>
    <property type="match status" value="1"/>
</dbReference>
<evidence type="ECO:0000256" key="8">
    <source>
        <dbReference type="ARBA" id="ARBA00022840"/>
    </source>
</evidence>
<dbReference type="SUPFAM" id="SSF101473">
    <property type="entry name" value="DhaL-like"/>
    <property type="match status" value="1"/>
</dbReference>
<dbReference type="AlphaFoldDB" id="A0A9W8RPY3"/>
<keyword evidence="6" id="KW-0418">Kinase</keyword>
<keyword evidence="5" id="KW-0547">Nucleotide-binding</keyword>
<dbReference type="InterPro" id="IPR004007">
    <property type="entry name" value="DhaL_dom"/>
</dbReference>
<sequence length="597" mass="63120">MSDRHIFNSADGLVDKSLRGLITYNPSLGLDPVNRVVFDARYDKSKVSIISGGGSGHEPAWSGYVGSNMLTASVAGDIFASPSTSQILAAIEAVPSDAGTLLVVTNYTGDCLHFGLANEKALRLGHRCRMIICGDDVAVGRTHGRLVGRRGLAGQISVLKVLGGAAGESAGSLDDLYDLGTAFSQQIVSIAATLDHCHVPGRGDHGQLDSNEVEIGTGPHNEPGYKKLSPTPSSNSLVQQLLSYLLDQNDAERAFAQFDSADEVVLLVNNFGGISYLEIGALVEEVLRQLHRDWSVQPVRVFTGVLESSLNAPAFTLSLINITAASRACSFSTDQIRKFLDAKTDTHWESMAGSQSGQASRQVRTTAVPPPVKSKMENGTHQATRVDMALMRRMVLAACNAVIEAEPDLTRWDTVMGDGDCGETLKTGALNIIDRLCSPDIADCGSVLEVLEEVEAVVERKMGGTLGGILDIFLVALTNGVRNEAASGRASSVASIWGPALSSAITHLGVYTKARVGDRTVMDVLIPFSESMASGDFDHAVSAAVKGAETTKSLRPKLGRATYVAAGVDENSELPPDPGAWGVMVAIRGLQSGFRGD</sequence>
<accession>A0A9W8RPY3</accession>
<evidence type="ECO:0000256" key="7">
    <source>
        <dbReference type="ARBA" id="ARBA00022798"/>
    </source>
</evidence>
<evidence type="ECO:0000259" key="14">
    <source>
        <dbReference type="PROSITE" id="PS51481"/>
    </source>
</evidence>
<feature type="binding site" evidence="12">
    <location>
        <position position="110"/>
    </location>
    <ligand>
        <name>substrate</name>
    </ligand>
</feature>
<dbReference type="FunFam" id="3.30.1180.20:FF:000001">
    <property type="entry name" value="Dihydroxyacetone kinase 1"/>
    <property type="match status" value="1"/>
</dbReference>
<dbReference type="SUPFAM" id="SSF82549">
    <property type="entry name" value="DAK1/DegV-like"/>
    <property type="match status" value="1"/>
</dbReference>
<dbReference type="Proteomes" id="UP001152049">
    <property type="component" value="Unassembled WGS sequence"/>
</dbReference>
<dbReference type="PANTHER" id="PTHR28629:SF4">
    <property type="entry name" value="TRIOKINASE_FMN CYCLASE"/>
    <property type="match status" value="1"/>
</dbReference>
<organism evidence="15 16">
    <name type="scientific">Fusarium torreyae</name>
    <dbReference type="NCBI Taxonomy" id="1237075"/>
    <lineage>
        <taxon>Eukaryota</taxon>
        <taxon>Fungi</taxon>
        <taxon>Dikarya</taxon>
        <taxon>Ascomycota</taxon>
        <taxon>Pezizomycotina</taxon>
        <taxon>Sordariomycetes</taxon>
        <taxon>Hypocreomycetidae</taxon>
        <taxon>Hypocreales</taxon>
        <taxon>Nectriaceae</taxon>
        <taxon>Fusarium</taxon>
    </lineage>
</organism>
<dbReference type="InterPro" id="IPR004006">
    <property type="entry name" value="DhaK_dom"/>
</dbReference>
<evidence type="ECO:0000256" key="11">
    <source>
        <dbReference type="PIRSR" id="PIRSR612734-1"/>
    </source>
</evidence>
<keyword evidence="8" id="KW-0067">ATP-binding</keyword>
<comment type="function">
    <text evidence="1">Catalyzes both the phosphorylation of dihydroxyacetone and of glyceraldehyde.</text>
</comment>
<dbReference type="Gene3D" id="1.25.40.340">
    <property type="match status" value="1"/>
</dbReference>
<protein>
    <recommendedName>
        <fullName evidence="17">Dihydroxyacetone kinase</fullName>
    </recommendedName>
</protein>
<evidence type="ECO:0000256" key="10">
    <source>
        <dbReference type="ARBA" id="ARBA00048898"/>
    </source>
</evidence>
<comment type="catalytic activity">
    <reaction evidence="9">
        <text>D-glyceraldehyde + ATP = D-glyceraldehyde 3-phosphate + ADP + H(+)</text>
        <dbReference type="Rhea" id="RHEA:13941"/>
        <dbReference type="ChEBI" id="CHEBI:15378"/>
        <dbReference type="ChEBI" id="CHEBI:17378"/>
        <dbReference type="ChEBI" id="CHEBI:30616"/>
        <dbReference type="ChEBI" id="CHEBI:59776"/>
        <dbReference type="ChEBI" id="CHEBI:456216"/>
        <dbReference type="EC" id="2.7.1.28"/>
    </reaction>
</comment>
<feature type="domain" description="DhaL" evidence="13">
    <location>
        <begin position="389"/>
        <end position="592"/>
    </location>
</feature>
<keyword evidence="16" id="KW-1185">Reference proteome</keyword>
<evidence type="ECO:0000256" key="3">
    <source>
        <dbReference type="ARBA" id="ARBA00008757"/>
    </source>
</evidence>
<comment type="pathway">
    <text evidence="2">Polyol metabolism; glycerol fermentation; glycerone phosphate from glycerol (oxidative route): step 2/2.</text>
</comment>
<keyword evidence="4" id="KW-0808">Transferase</keyword>
<dbReference type="FunFam" id="3.40.50.10440:FF:000001">
    <property type="entry name" value="Dihydroxyacetone kinase, DhaK subunit"/>
    <property type="match status" value="1"/>
</dbReference>
<comment type="similarity">
    <text evidence="3">Belongs to the dihydroxyacetone kinase (DAK) family.</text>
</comment>
<comment type="catalytic activity">
    <reaction evidence="10">
        <text>dihydroxyacetone + ATP = dihydroxyacetone phosphate + ADP + H(+)</text>
        <dbReference type="Rhea" id="RHEA:15773"/>
        <dbReference type="ChEBI" id="CHEBI:15378"/>
        <dbReference type="ChEBI" id="CHEBI:16016"/>
        <dbReference type="ChEBI" id="CHEBI:30616"/>
        <dbReference type="ChEBI" id="CHEBI:57642"/>
        <dbReference type="ChEBI" id="CHEBI:456216"/>
        <dbReference type="EC" id="2.7.1.29"/>
    </reaction>
</comment>
<dbReference type="GO" id="GO:0005524">
    <property type="term" value="F:ATP binding"/>
    <property type="evidence" value="ECO:0007669"/>
    <property type="project" value="UniProtKB-KW"/>
</dbReference>
<dbReference type="PROSITE" id="PS51481">
    <property type="entry name" value="DHAK"/>
    <property type="match status" value="1"/>
</dbReference>
<comment type="caution">
    <text evidence="15">The sequence shown here is derived from an EMBL/GenBank/DDBJ whole genome shotgun (WGS) entry which is preliminary data.</text>
</comment>
<dbReference type="Pfam" id="PF02734">
    <property type="entry name" value="Dak2"/>
    <property type="match status" value="1"/>
</dbReference>
<reference evidence="15" key="1">
    <citation type="submission" date="2022-09" db="EMBL/GenBank/DDBJ databases">
        <title>Fusarium specimens isolated from Avocado Roots.</title>
        <authorList>
            <person name="Stajich J."/>
            <person name="Roper C."/>
            <person name="Heimlech-Rivalta G."/>
        </authorList>
    </citation>
    <scope>NUCLEOTIDE SEQUENCE</scope>
    <source>
        <strain evidence="15">CF00136</strain>
    </source>
</reference>
<evidence type="ECO:0000256" key="6">
    <source>
        <dbReference type="ARBA" id="ARBA00022777"/>
    </source>
</evidence>
<dbReference type="GO" id="GO:0004371">
    <property type="term" value="F:glycerone kinase activity"/>
    <property type="evidence" value="ECO:0007669"/>
    <property type="project" value="UniProtKB-EC"/>
</dbReference>
<evidence type="ECO:0008006" key="17">
    <source>
        <dbReference type="Google" id="ProtNLM"/>
    </source>
</evidence>
<evidence type="ECO:0000313" key="15">
    <source>
        <dbReference type="EMBL" id="KAJ4248811.1"/>
    </source>
</evidence>
<dbReference type="Pfam" id="PF02733">
    <property type="entry name" value="Dak1"/>
    <property type="match status" value="1"/>
</dbReference>
<dbReference type="OrthoDB" id="1724672at2759"/>
<dbReference type="NCBIfam" id="TIGR02361">
    <property type="entry name" value="dak_ATP"/>
    <property type="match status" value="1"/>
</dbReference>
<dbReference type="PANTHER" id="PTHR28629">
    <property type="entry name" value="TRIOKINASE/FMN CYCLASE"/>
    <property type="match status" value="1"/>
</dbReference>
<dbReference type="Gene3D" id="3.40.50.10440">
    <property type="entry name" value="Dihydroxyacetone kinase, domain 1"/>
    <property type="match status" value="1"/>
</dbReference>
<dbReference type="InterPro" id="IPR036117">
    <property type="entry name" value="DhaL_dom_sf"/>
</dbReference>
<evidence type="ECO:0000259" key="13">
    <source>
        <dbReference type="PROSITE" id="PS51480"/>
    </source>
</evidence>
<dbReference type="GO" id="GO:0019563">
    <property type="term" value="P:glycerol catabolic process"/>
    <property type="evidence" value="ECO:0007669"/>
    <property type="project" value="TreeGrafter"/>
</dbReference>
<dbReference type="GO" id="GO:0005829">
    <property type="term" value="C:cytosol"/>
    <property type="evidence" value="ECO:0007669"/>
    <property type="project" value="TreeGrafter"/>
</dbReference>
<evidence type="ECO:0000256" key="9">
    <source>
        <dbReference type="ARBA" id="ARBA00047974"/>
    </source>
</evidence>
<feature type="domain" description="DhaK" evidence="14">
    <location>
        <begin position="9"/>
        <end position="351"/>
    </location>
</feature>
<gene>
    <name evidence="15" type="ORF">NW762_012649</name>
</gene>
<feature type="active site" description="Tele-hemiaminal-histidine intermediate" evidence="11">
    <location>
        <position position="220"/>
    </location>
</feature>
<dbReference type="GO" id="GO:0050354">
    <property type="term" value="F:triokinase activity"/>
    <property type="evidence" value="ECO:0007669"/>
    <property type="project" value="UniProtKB-EC"/>
</dbReference>
<dbReference type="Gene3D" id="3.30.1180.20">
    <property type="entry name" value="Dihydroxyacetone kinase, domain 2"/>
    <property type="match status" value="1"/>
</dbReference>